<dbReference type="EMBL" id="CP048287">
    <property type="protein sequence ID" value="QHW35583.1"/>
    <property type="molecule type" value="Genomic_DNA"/>
</dbReference>
<feature type="region of interest" description="Disordered" evidence="1">
    <location>
        <begin position="1"/>
        <end position="26"/>
    </location>
</feature>
<evidence type="ECO:0000256" key="1">
    <source>
        <dbReference type="SAM" id="MobiDB-lite"/>
    </source>
</evidence>
<dbReference type="RefSeq" id="WP_162645729.1">
    <property type="nucleotide sequence ID" value="NZ_CP048287.1"/>
</dbReference>
<proteinExistence type="predicted"/>
<gene>
    <name evidence="2" type="ORF">GZH47_32375</name>
</gene>
<sequence length="50" mass="6081">MKKSDKPKATLVRKRTKKNEGFAKQQIDSNINELEWLDEKRPDHKRKPRY</sequence>
<dbReference type="Proteomes" id="UP000479114">
    <property type="component" value="Plasmid unnamed1"/>
</dbReference>
<keyword evidence="3" id="KW-1185">Reference proteome</keyword>
<accession>A0A6C0PCG1</accession>
<evidence type="ECO:0000313" key="3">
    <source>
        <dbReference type="Proteomes" id="UP000479114"/>
    </source>
</evidence>
<evidence type="ECO:0000313" key="2">
    <source>
        <dbReference type="EMBL" id="QHW35583.1"/>
    </source>
</evidence>
<protein>
    <submittedName>
        <fullName evidence="2">Uncharacterized protein</fullName>
    </submittedName>
</protein>
<reference evidence="2 3" key="1">
    <citation type="submission" date="2020-02" db="EMBL/GenBank/DDBJ databases">
        <title>Paenibacillus sp. nov., isolated from rhizosphere soil of tomato.</title>
        <authorList>
            <person name="Weon H.-Y."/>
            <person name="Lee S.A."/>
        </authorList>
    </citation>
    <scope>NUCLEOTIDE SEQUENCE [LARGE SCALE GENOMIC DNA]</scope>
    <source>
        <strain evidence="2 3">14171R-81</strain>
        <plasmid evidence="2 3">unnamed1</plasmid>
    </source>
</reference>
<dbReference type="AlphaFoldDB" id="A0A6C0PCG1"/>
<keyword evidence="2" id="KW-0614">Plasmid</keyword>
<organism evidence="2 3">
    <name type="scientific">Paenibacillus rhizovicinus</name>
    <dbReference type="NCBI Taxonomy" id="2704463"/>
    <lineage>
        <taxon>Bacteria</taxon>
        <taxon>Bacillati</taxon>
        <taxon>Bacillota</taxon>
        <taxon>Bacilli</taxon>
        <taxon>Bacillales</taxon>
        <taxon>Paenibacillaceae</taxon>
        <taxon>Paenibacillus</taxon>
    </lineage>
</organism>
<name>A0A6C0PCG1_9BACL</name>
<geneLocation type="plasmid" evidence="2 3">
    <name>unnamed1</name>
</geneLocation>
<dbReference type="KEGG" id="prz:GZH47_32375"/>